<feature type="domain" description="Azaphilone pigments biosynthesis cluster protein L N-terminal" evidence="1">
    <location>
        <begin position="20"/>
        <end position="146"/>
    </location>
</feature>
<dbReference type="EMBL" id="MU856039">
    <property type="protein sequence ID" value="KAK3897926.1"/>
    <property type="molecule type" value="Genomic_DNA"/>
</dbReference>
<dbReference type="PANTHER" id="PTHR38886">
    <property type="entry name" value="SESA DOMAIN-CONTAINING PROTEIN"/>
    <property type="match status" value="1"/>
</dbReference>
<gene>
    <name evidence="2" type="ORF">C8A05DRAFT_47614</name>
</gene>
<reference evidence="2" key="2">
    <citation type="submission" date="2023-05" db="EMBL/GenBank/DDBJ databases">
        <authorList>
            <consortium name="Lawrence Berkeley National Laboratory"/>
            <person name="Steindorff A."/>
            <person name="Hensen N."/>
            <person name="Bonometti L."/>
            <person name="Westerberg I."/>
            <person name="Brannstrom I.O."/>
            <person name="Guillou S."/>
            <person name="Cros-Aarteil S."/>
            <person name="Calhoun S."/>
            <person name="Haridas S."/>
            <person name="Kuo A."/>
            <person name="Mondo S."/>
            <person name="Pangilinan J."/>
            <person name="Riley R."/>
            <person name="Labutti K."/>
            <person name="Andreopoulos B."/>
            <person name="Lipzen A."/>
            <person name="Chen C."/>
            <person name="Yanf M."/>
            <person name="Daum C."/>
            <person name="Ng V."/>
            <person name="Clum A."/>
            <person name="Ohm R."/>
            <person name="Martin F."/>
            <person name="Silar P."/>
            <person name="Natvig D."/>
            <person name="Lalanne C."/>
            <person name="Gautier V."/>
            <person name="Ament-Velasquez S.L."/>
            <person name="Kruys A."/>
            <person name="Hutchinson M.I."/>
            <person name="Powell A.J."/>
            <person name="Barry K."/>
            <person name="Miller A.N."/>
            <person name="Grigoriev I.V."/>
            <person name="Debuchy R."/>
            <person name="Gladieux P."/>
            <person name="Thoren M.H."/>
            <person name="Johannesson H."/>
        </authorList>
    </citation>
    <scope>NUCLEOTIDE SEQUENCE</scope>
    <source>
        <strain evidence="2">CBS 103.79</strain>
    </source>
</reference>
<proteinExistence type="predicted"/>
<comment type="caution">
    <text evidence="2">The sequence shown here is derived from an EMBL/GenBank/DDBJ whole genome shotgun (WGS) entry which is preliminary data.</text>
</comment>
<organism evidence="2 3">
    <name type="scientific">Staphylotrichum tortipilum</name>
    <dbReference type="NCBI Taxonomy" id="2831512"/>
    <lineage>
        <taxon>Eukaryota</taxon>
        <taxon>Fungi</taxon>
        <taxon>Dikarya</taxon>
        <taxon>Ascomycota</taxon>
        <taxon>Pezizomycotina</taxon>
        <taxon>Sordariomycetes</taxon>
        <taxon>Sordariomycetidae</taxon>
        <taxon>Sordariales</taxon>
        <taxon>Chaetomiaceae</taxon>
        <taxon>Staphylotrichum</taxon>
    </lineage>
</organism>
<evidence type="ECO:0000259" key="1">
    <source>
        <dbReference type="Pfam" id="PF17111"/>
    </source>
</evidence>
<dbReference type="InterPro" id="IPR031348">
    <property type="entry name" value="PigL_N"/>
</dbReference>
<protein>
    <recommendedName>
        <fullName evidence="1">Azaphilone pigments biosynthesis cluster protein L N-terminal domain-containing protein</fullName>
    </recommendedName>
</protein>
<reference evidence="2" key="1">
    <citation type="journal article" date="2023" name="Mol. Phylogenet. Evol.">
        <title>Genome-scale phylogeny and comparative genomics of the fungal order Sordariales.</title>
        <authorList>
            <person name="Hensen N."/>
            <person name="Bonometti L."/>
            <person name="Westerberg I."/>
            <person name="Brannstrom I.O."/>
            <person name="Guillou S."/>
            <person name="Cros-Aarteil S."/>
            <person name="Calhoun S."/>
            <person name="Haridas S."/>
            <person name="Kuo A."/>
            <person name="Mondo S."/>
            <person name="Pangilinan J."/>
            <person name="Riley R."/>
            <person name="LaButti K."/>
            <person name="Andreopoulos B."/>
            <person name="Lipzen A."/>
            <person name="Chen C."/>
            <person name="Yan M."/>
            <person name="Daum C."/>
            <person name="Ng V."/>
            <person name="Clum A."/>
            <person name="Steindorff A."/>
            <person name="Ohm R.A."/>
            <person name="Martin F."/>
            <person name="Silar P."/>
            <person name="Natvig D.O."/>
            <person name="Lalanne C."/>
            <person name="Gautier V."/>
            <person name="Ament-Velasquez S.L."/>
            <person name="Kruys A."/>
            <person name="Hutchinson M.I."/>
            <person name="Powell A.J."/>
            <person name="Barry K."/>
            <person name="Miller A.N."/>
            <person name="Grigoriev I.V."/>
            <person name="Debuchy R."/>
            <person name="Gladieux P."/>
            <person name="Hiltunen Thoren M."/>
            <person name="Johannesson H."/>
        </authorList>
    </citation>
    <scope>NUCLEOTIDE SEQUENCE</scope>
    <source>
        <strain evidence="2">CBS 103.79</strain>
    </source>
</reference>
<dbReference type="Proteomes" id="UP001303889">
    <property type="component" value="Unassembled WGS sequence"/>
</dbReference>
<dbReference type="PANTHER" id="PTHR38886:SF1">
    <property type="entry name" value="NACHT-NTPASE AND P-LOOP NTPASES N-TERMINAL DOMAIN-CONTAINING PROTEIN"/>
    <property type="match status" value="1"/>
</dbReference>
<sequence length="246" mass="27834">MSVGFGFSVGDFISWSGGDSRQRYHELISELYSLEAALLHVKRLGESQNAEKIALCSASSQCQRAITDFWEKAQKYHPSLRKSASSTVKDHWRKLKWALLKEDDVEKFKADLRGHTGSINLLLSACQARTAAIQDTERQAKQKSLMALIQTSIDQWMSSLSHLLTSTSLALGHISTRLTTLSQTNVRIFQIVLDLQAWIKHIPGQVQHQQPVLFLDALGKQQRFHLDFIQLADVQLQPSIVRRITK</sequence>
<name>A0AAN6MD83_9PEZI</name>
<keyword evidence="3" id="KW-1185">Reference proteome</keyword>
<evidence type="ECO:0000313" key="3">
    <source>
        <dbReference type="Proteomes" id="UP001303889"/>
    </source>
</evidence>
<accession>A0AAN6MD83</accession>
<dbReference type="Pfam" id="PF17111">
    <property type="entry name" value="PigL_N"/>
    <property type="match status" value="1"/>
</dbReference>
<dbReference type="AlphaFoldDB" id="A0AAN6MD83"/>
<evidence type="ECO:0000313" key="2">
    <source>
        <dbReference type="EMBL" id="KAK3897926.1"/>
    </source>
</evidence>